<dbReference type="EMBL" id="MGJT01000001">
    <property type="protein sequence ID" value="OGN13792.1"/>
    <property type="molecule type" value="Genomic_DNA"/>
</dbReference>
<evidence type="ECO:0000256" key="9">
    <source>
        <dbReference type="ARBA" id="ARBA00023136"/>
    </source>
</evidence>
<dbReference type="AlphaFoldDB" id="A0A1F8FL42"/>
<evidence type="ECO:0000256" key="8">
    <source>
        <dbReference type="ARBA" id="ARBA00023010"/>
    </source>
</evidence>
<protein>
    <recommendedName>
        <fullName evidence="10">Protein-export membrane protein SecF</fullName>
    </recommendedName>
</protein>
<feature type="transmembrane region" description="Helical" evidence="10">
    <location>
        <begin position="127"/>
        <end position="145"/>
    </location>
</feature>
<evidence type="ECO:0000256" key="7">
    <source>
        <dbReference type="ARBA" id="ARBA00022989"/>
    </source>
</evidence>
<keyword evidence="3 10" id="KW-1003">Cell membrane</keyword>
<dbReference type="PROSITE" id="PS50156">
    <property type="entry name" value="SSD"/>
    <property type="match status" value="1"/>
</dbReference>
<evidence type="ECO:0000256" key="4">
    <source>
        <dbReference type="ARBA" id="ARBA00022519"/>
    </source>
</evidence>
<dbReference type="InterPro" id="IPR000731">
    <property type="entry name" value="SSD"/>
</dbReference>
<dbReference type="GO" id="GO:0043952">
    <property type="term" value="P:protein transport by the Sec complex"/>
    <property type="evidence" value="ECO:0007669"/>
    <property type="project" value="UniProtKB-UniRule"/>
</dbReference>
<dbReference type="GO" id="GO:0006605">
    <property type="term" value="P:protein targeting"/>
    <property type="evidence" value="ECO:0007669"/>
    <property type="project" value="UniProtKB-UniRule"/>
</dbReference>
<dbReference type="Proteomes" id="UP000178197">
    <property type="component" value="Unassembled WGS sequence"/>
</dbReference>
<evidence type="ECO:0000256" key="10">
    <source>
        <dbReference type="HAMAP-Rule" id="MF_01464"/>
    </source>
</evidence>
<dbReference type="InterPro" id="IPR005665">
    <property type="entry name" value="SecF_bac"/>
</dbReference>
<evidence type="ECO:0000256" key="3">
    <source>
        <dbReference type="ARBA" id="ARBA00022475"/>
    </source>
</evidence>
<comment type="subunit">
    <text evidence="10">Forms a complex with SecD. Part of the essential Sec protein translocation apparatus which comprises SecA, SecYEG and auxiliary proteins SecDF. Other proteins may also be involved.</text>
</comment>
<dbReference type="PRINTS" id="PR01755">
    <property type="entry name" value="SECFTRNLCASE"/>
</dbReference>
<feature type="transmembrane region" description="Helical" evidence="10">
    <location>
        <begin position="7"/>
        <end position="30"/>
    </location>
</feature>
<dbReference type="NCBIfam" id="TIGR00916">
    <property type="entry name" value="2A0604s01"/>
    <property type="match status" value="1"/>
</dbReference>
<dbReference type="GO" id="GO:0065002">
    <property type="term" value="P:intracellular protein transmembrane transport"/>
    <property type="evidence" value="ECO:0007669"/>
    <property type="project" value="UniProtKB-UniRule"/>
</dbReference>
<feature type="transmembrane region" description="Helical" evidence="10">
    <location>
        <begin position="157"/>
        <end position="181"/>
    </location>
</feature>
<comment type="function">
    <text evidence="10">Part of the Sec protein translocase complex. Interacts with the SecYEG preprotein conducting channel. SecDF uses the proton motive force (PMF) to complete protein translocation after the ATP-dependent function of SecA.</text>
</comment>
<dbReference type="PANTHER" id="PTHR30081">
    <property type="entry name" value="PROTEIN-EXPORT MEMBRANE PROTEIN SEC"/>
    <property type="match status" value="1"/>
</dbReference>
<feature type="transmembrane region" description="Helical" evidence="10">
    <location>
        <begin position="241"/>
        <end position="259"/>
    </location>
</feature>
<evidence type="ECO:0000256" key="5">
    <source>
        <dbReference type="ARBA" id="ARBA00022692"/>
    </source>
</evidence>
<comment type="subcellular location">
    <subcellularLocation>
        <location evidence="1 10">Cell membrane</location>
        <topology evidence="1 10">Multi-pass membrane protein</topology>
    </subcellularLocation>
</comment>
<keyword evidence="9 10" id="KW-0472">Membrane</keyword>
<reference evidence="12 13" key="1">
    <citation type="journal article" date="2016" name="Nat. Commun.">
        <title>Thousands of microbial genomes shed light on interconnected biogeochemical processes in an aquifer system.</title>
        <authorList>
            <person name="Anantharaman K."/>
            <person name="Brown C.T."/>
            <person name="Hug L.A."/>
            <person name="Sharon I."/>
            <person name="Castelle C.J."/>
            <person name="Probst A.J."/>
            <person name="Thomas B.C."/>
            <person name="Singh A."/>
            <person name="Wilkins M.J."/>
            <person name="Karaoz U."/>
            <person name="Brodie E.L."/>
            <person name="Williams K.H."/>
            <person name="Hubbard S.S."/>
            <person name="Banfield J.F."/>
        </authorList>
    </citation>
    <scope>NUCLEOTIDE SEQUENCE [LARGE SCALE GENOMIC DNA]</scope>
</reference>
<comment type="caution">
    <text evidence="12">The sequence shown here is derived from an EMBL/GenBank/DDBJ whole genome shotgun (WGS) entry which is preliminary data.</text>
</comment>
<evidence type="ECO:0000256" key="6">
    <source>
        <dbReference type="ARBA" id="ARBA00022927"/>
    </source>
</evidence>
<keyword evidence="4" id="KW-0997">Cell inner membrane</keyword>
<dbReference type="InterPro" id="IPR055344">
    <property type="entry name" value="SecD_SecF_C_bact"/>
</dbReference>
<evidence type="ECO:0000259" key="11">
    <source>
        <dbReference type="PROSITE" id="PS50156"/>
    </source>
</evidence>
<dbReference type="GO" id="GO:0015450">
    <property type="term" value="F:protein-transporting ATPase activity"/>
    <property type="evidence" value="ECO:0007669"/>
    <property type="project" value="InterPro"/>
</dbReference>
<name>A0A1F8FL42_9BACT</name>
<evidence type="ECO:0000313" key="13">
    <source>
        <dbReference type="Proteomes" id="UP000178197"/>
    </source>
</evidence>
<dbReference type="PANTHER" id="PTHR30081:SF8">
    <property type="entry name" value="PROTEIN TRANSLOCASE SUBUNIT SECF"/>
    <property type="match status" value="1"/>
</dbReference>
<proteinExistence type="inferred from homology"/>
<evidence type="ECO:0000256" key="2">
    <source>
        <dbReference type="ARBA" id="ARBA00022448"/>
    </source>
</evidence>
<gene>
    <name evidence="10" type="primary">secF</name>
    <name evidence="12" type="ORF">A3C71_02260</name>
</gene>
<dbReference type="InterPro" id="IPR022813">
    <property type="entry name" value="SecD/SecF_arch_bac"/>
</dbReference>
<dbReference type="HAMAP" id="MF_01464_B">
    <property type="entry name" value="SecF_B"/>
    <property type="match status" value="1"/>
</dbReference>
<organism evidence="12 13">
    <name type="scientific">Candidatus Yanofskybacteria bacterium RIFCSPHIGHO2_02_FULL_43_15c</name>
    <dbReference type="NCBI Taxonomy" id="1802679"/>
    <lineage>
        <taxon>Bacteria</taxon>
        <taxon>Candidatus Yanofskyibacteriota</taxon>
    </lineage>
</organism>
<feature type="transmembrane region" description="Helical" evidence="10">
    <location>
        <begin position="265"/>
        <end position="292"/>
    </location>
</feature>
<feature type="domain" description="SSD" evidence="11">
    <location>
        <begin position="126"/>
        <end position="291"/>
    </location>
</feature>
<dbReference type="Gene3D" id="1.20.1640.10">
    <property type="entry name" value="Multidrug efflux transporter AcrB transmembrane domain"/>
    <property type="match status" value="1"/>
</dbReference>
<keyword evidence="5 10" id="KW-0812">Transmembrane</keyword>
<evidence type="ECO:0000313" key="12">
    <source>
        <dbReference type="EMBL" id="OGN13792.1"/>
    </source>
</evidence>
<keyword evidence="2 10" id="KW-0813">Transport</keyword>
<dbReference type="Pfam" id="PF02355">
    <property type="entry name" value="SecD_SecF_C"/>
    <property type="match status" value="1"/>
</dbReference>
<dbReference type="NCBIfam" id="TIGR00966">
    <property type="entry name" value="transloc_SecF"/>
    <property type="match status" value="1"/>
</dbReference>
<keyword evidence="8 10" id="KW-0811">Translocation</keyword>
<dbReference type="GO" id="GO:0005886">
    <property type="term" value="C:plasma membrane"/>
    <property type="evidence" value="ECO:0007669"/>
    <property type="project" value="UniProtKB-SubCell"/>
</dbReference>
<keyword evidence="7 10" id="KW-1133">Transmembrane helix</keyword>
<accession>A0A1F8FL42</accession>
<comment type="similarity">
    <text evidence="10">Belongs to the SecD/SecF family. SecF subfamily.</text>
</comment>
<dbReference type="SUPFAM" id="SSF82866">
    <property type="entry name" value="Multidrug efflux transporter AcrB transmembrane domain"/>
    <property type="match status" value="1"/>
</dbReference>
<sequence>MKSIYKIMFFVSVGLAIAAIMATALFGLRFGTDFKGGALMEVNFGDNSRPETVKVLEVLESQSAPDLGEVSISPAGGSSFILRMKEINEATHQAVLSDLKSAFPSLQEDRFDSVGGVIGQELKRKSVTAMILVLLLIVIYIALVFRKLAGTLPPLVMGLAAIVALLHDVLIPVGVFAWLGHYYGVEITAVFVAAILTVLGYSVSDTVVIFDRVRENILRHGNSENLASLVHSSIKQTLTRSINTTLTTLLSLLAIFFFGGETLKYFSLALIIGIFLGGYSSFFVASPLLVWLGKKK</sequence>
<evidence type="ECO:0000256" key="1">
    <source>
        <dbReference type="ARBA" id="ARBA00004651"/>
    </source>
</evidence>
<keyword evidence="6 10" id="KW-0653">Protein transport</keyword>
<dbReference type="InterPro" id="IPR022645">
    <property type="entry name" value="SecD/SecF_bac"/>
</dbReference>
<dbReference type="InterPro" id="IPR048634">
    <property type="entry name" value="SecD_SecF_C"/>
</dbReference>
<feature type="transmembrane region" description="Helical" evidence="10">
    <location>
        <begin position="187"/>
        <end position="210"/>
    </location>
</feature>